<keyword evidence="1" id="KW-0548">Nucleotidyltransferase</keyword>
<keyword evidence="1" id="KW-0808">Transferase</keyword>
<organism evidence="1 2">
    <name type="scientific">Gossypium australe</name>
    <dbReference type="NCBI Taxonomy" id="47621"/>
    <lineage>
        <taxon>Eukaryota</taxon>
        <taxon>Viridiplantae</taxon>
        <taxon>Streptophyta</taxon>
        <taxon>Embryophyta</taxon>
        <taxon>Tracheophyta</taxon>
        <taxon>Spermatophyta</taxon>
        <taxon>Magnoliopsida</taxon>
        <taxon>eudicotyledons</taxon>
        <taxon>Gunneridae</taxon>
        <taxon>Pentapetalae</taxon>
        <taxon>rosids</taxon>
        <taxon>malvids</taxon>
        <taxon>Malvales</taxon>
        <taxon>Malvaceae</taxon>
        <taxon>Malvoideae</taxon>
        <taxon>Gossypium</taxon>
    </lineage>
</organism>
<name>A0A5B6W0V4_9ROSI</name>
<proteinExistence type="predicted"/>
<evidence type="ECO:0000313" key="2">
    <source>
        <dbReference type="Proteomes" id="UP000325315"/>
    </source>
</evidence>
<gene>
    <name evidence="1" type="ORF">EPI10_025097</name>
</gene>
<keyword evidence="1" id="KW-0695">RNA-directed DNA polymerase</keyword>
<keyword evidence="2" id="KW-1185">Reference proteome</keyword>
<dbReference type="PANTHER" id="PTHR33116">
    <property type="entry name" value="REVERSE TRANSCRIPTASE ZINC-BINDING DOMAIN-CONTAINING PROTEIN-RELATED-RELATED"/>
    <property type="match status" value="1"/>
</dbReference>
<dbReference type="EMBL" id="SMMG02000005">
    <property type="protein sequence ID" value="KAA3474844.1"/>
    <property type="molecule type" value="Genomic_DNA"/>
</dbReference>
<dbReference type="Proteomes" id="UP000325315">
    <property type="component" value="Unassembled WGS sequence"/>
</dbReference>
<protein>
    <submittedName>
        <fullName evidence="1">Reverse transcriptase</fullName>
    </submittedName>
</protein>
<reference evidence="2" key="1">
    <citation type="journal article" date="2019" name="Plant Biotechnol. J.">
        <title>Genome sequencing of the Australian wild diploid species Gossypium australe highlights disease resistance and delayed gland morphogenesis.</title>
        <authorList>
            <person name="Cai Y."/>
            <person name="Cai X."/>
            <person name="Wang Q."/>
            <person name="Wang P."/>
            <person name="Zhang Y."/>
            <person name="Cai C."/>
            <person name="Xu Y."/>
            <person name="Wang K."/>
            <person name="Zhou Z."/>
            <person name="Wang C."/>
            <person name="Geng S."/>
            <person name="Li B."/>
            <person name="Dong Q."/>
            <person name="Hou Y."/>
            <person name="Wang H."/>
            <person name="Ai P."/>
            <person name="Liu Z."/>
            <person name="Yi F."/>
            <person name="Sun M."/>
            <person name="An G."/>
            <person name="Cheng J."/>
            <person name="Zhang Y."/>
            <person name="Shi Q."/>
            <person name="Xie Y."/>
            <person name="Shi X."/>
            <person name="Chang Y."/>
            <person name="Huang F."/>
            <person name="Chen Y."/>
            <person name="Hong S."/>
            <person name="Mi L."/>
            <person name="Sun Q."/>
            <person name="Zhang L."/>
            <person name="Zhou B."/>
            <person name="Peng R."/>
            <person name="Zhang X."/>
            <person name="Liu F."/>
        </authorList>
    </citation>
    <scope>NUCLEOTIDE SEQUENCE [LARGE SCALE GENOMIC DNA]</scope>
    <source>
        <strain evidence="2">cv. PA1801</strain>
    </source>
</reference>
<accession>A0A5B6W0V4</accession>
<dbReference type="OrthoDB" id="1734132at2759"/>
<comment type="caution">
    <text evidence="1">The sequence shown here is derived from an EMBL/GenBank/DDBJ whole genome shotgun (WGS) entry which is preliminary data.</text>
</comment>
<dbReference type="AlphaFoldDB" id="A0A5B6W0V4"/>
<dbReference type="GO" id="GO:0003964">
    <property type="term" value="F:RNA-directed DNA polymerase activity"/>
    <property type="evidence" value="ECO:0007669"/>
    <property type="project" value="UniProtKB-KW"/>
</dbReference>
<sequence length="221" mass="25713">MEFKGKISSLQRDDSIFFGKVSLEGVEAMKFVIKEYEDSLGQLVNFDKSLIYFSNNTNRGVKSKVWEILGVRIANNPDKYLGLPTMVGRRKKNAFVQLKENFMRKIESWRIWNLSTDRKEVFIESVLQAIPIYTMQCFLLPRNSKTNKGIHWNNWLDMCILKMQEGMEFRDLAKFNLALLAKLGWKLTVNLNSLLAKVMRATYYPYGDFMNANLGAYPSYT</sequence>
<dbReference type="PANTHER" id="PTHR33116:SF86">
    <property type="entry name" value="REVERSE TRANSCRIPTASE DOMAIN-CONTAINING PROTEIN"/>
    <property type="match status" value="1"/>
</dbReference>
<evidence type="ECO:0000313" key="1">
    <source>
        <dbReference type="EMBL" id="KAA3474844.1"/>
    </source>
</evidence>